<feature type="transmembrane region" description="Helical" evidence="2">
    <location>
        <begin position="557"/>
        <end position="578"/>
    </location>
</feature>
<dbReference type="Proteomes" id="UP000003959">
    <property type="component" value="Unassembled WGS sequence"/>
</dbReference>
<keyword evidence="2" id="KW-0812">Transmembrane</keyword>
<dbReference type="AlphaFoldDB" id="F4XP27"/>
<evidence type="ECO:0000313" key="5">
    <source>
        <dbReference type="Proteomes" id="UP000003959"/>
    </source>
</evidence>
<dbReference type="RefSeq" id="WP_008181758.1">
    <property type="nucleotide sequence ID" value="NZ_GL890843.1"/>
</dbReference>
<accession>F4XP27</accession>
<keyword evidence="2" id="KW-0472">Membrane</keyword>
<gene>
    <name evidence="4" type="ORF">LYNGBM3L_28490</name>
</gene>
<feature type="compositionally biased region" description="Polar residues" evidence="1">
    <location>
        <begin position="1"/>
        <end position="21"/>
    </location>
</feature>
<proteinExistence type="predicted"/>
<keyword evidence="2" id="KW-1133">Transmembrane helix</keyword>
<sequence>MGNLRQSQTKKTLTRDQSLVSGSRKPTYHPIEELQGIIGNRALGNLIKSQPDKYGQVHRSQDPLLSGVSPVSGQSIQRMPMFRGLSHELMGNWQQGNPVQAKLTIGEAGDKYELEADRVASEDLDRINAPIPNKTGLPDKLKAGVENLSGYSLDDVRVHYNSPKPAQIQALAYTQGKTIEVGPGQERHLPHEAWHVVQQMQGRVQGTTQTKGIMVNDEKSLEQEADLMGRRAVRQAVTNPANYQNYPQHLLETSAPQTSLIQCMSPEDAEKKHKEYDHKYSSIISELIEIKYIIEFSFKENKTASAKYDRFIEEIQDAISNVRSIDAWEQLERDLKEQMPYVLSQGMDLVYILAKNEGYQLYDSGTLALALEKLHNLVKENVPLLPRNRERTEKQSSTRNTSSTKRLKQAVTRVPDHKGFTGLDVTQTGAGVGSGFIGALESGATGITGPLQVLGLPSVGFAFAGIGSLFGAIGTYVAIKNRKEEGKSQEKAKSLDERYKELKGESYTTAGYTERKAESKLARARNDIISGTGAFIGGAGGAIAAGVSVAGVGAASVTGIGAGVIGVIAGIGAIGLLLKRAGKKYSHRKPPEIAKTIIEYWEDPKQGKFAKYILKNQLGLPPDQAPNKADLVPAIEKNKGKIRNWAAKFIVEQSIRGNPLDRAYAYALIGALGVDPNIPEYDLLYEKVKASLK</sequence>
<feature type="region of interest" description="Disordered" evidence="1">
    <location>
        <begin position="1"/>
        <end position="26"/>
    </location>
</feature>
<dbReference type="eggNOG" id="COG3177">
    <property type="taxonomic scope" value="Bacteria"/>
</dbReference>
<keyword evidence="5" id="KW-1185">Reference proteome</keyword>
<evidence type="ECO:0000256" key="1">
    <source>
        <dbReference type="SAM" id="MobiDB-lite"/>
    </source>
</evidence>
<feature type="transmembrane region" description="Helical" evidence="2">
    <location>
        <begin position="459"/>
        <end position="479"/>
    </location>
</feature>
<name>F4XP27_9CYAN</name>
<evidence type="ECO:0000313" key="4">
    <source>
        <dbReference type="EMBL" id="EGJ33562.1"/>
    </source>
</evidence>
<feature type="compositionally biased region" description="Basic and acidic residues" evidence="1">
    <location>
        <begin position="387"/>
        <end position="396"/>
    </location>
</feature>
<reference evidence="5" key="1">
    <citation type="journal article" date="2011" name="Proc. Natl. Acad. Sci. U.S.A.">
        <title>Genomic insights into the physiology and ecology of the marine filamentous cyanobacterium Lyngbya majuscula.</title>
        <authorList>
            <person name="Jones A.C."/>
            <person name="Monroe E.A."/>
            <person name="Podell S."/>
            <person name="Hess W.R."/>
            <person name="Klages S."/>
            <person name="Esquenazi E."/>
            <person name="Niessen S."/>
            <person name="Hoover H."/>
            <person name="Rothmann M."/>
            <person name="Lasken R.S."/>
            <person name="Yates J.R.III."/>
            <person name="Reinhardt R."/>
            <person name="Kube M."/>
            <person name="Burkart M.D."/>
            <person name="Allen E.E."/>
            <person name="Dorrestein P.C."/>
            <person name="Gerwick W.H."/>
            <person name="Gerwick L."/>
        </authorList>
    </citation>
    <scope>NUCLEOTIDE SEQUENCE [LARGE SCALE GENOMIC DNA]</scope>
    <source>
        <strain evidence="5">3L</strain>
    </source>
</reference>
<feature type="transmembrane region" description="Helical" evidence="2">
    <location>
        <begin position="528"/>
        <end position="551"/>
    </location>
</feature>
<feature type="region of interest" description="Disordered" evidence="1">
    <location>
        <begin position="385"/>
        <end position="409"/>
    </location>
</feature>
<organism evidence="4 5">
    <name type="scientific">Moorena producens 3L</name>
    <dbReference type="NCBI Taxonomy" id="489825"/>
    <lineage>
        <taxon>Bacteria</taxon>
        <taxon>Bacillati</taxon>
        <taxon>Cyanobacteriota</taxon>
        <taxon>Cyanophyceae</taxon>
        <taxon>Coleofasciculales</taxon>
        <taxon>Coleofasciculaceae</taxon>
        <taxon>Moorena</taxon>
    </lineage>
</organism>
<dbReference type="Pfam" id="PF13699">
    <property type="entry name" value="eCIS_core"/>
    <property type="match status" value="1"/>
</dbReference>
<dbReference type="InterPro" id="IPR025295">
    <property type="entry name" value="eCIS_core_dom"/>
</dbReference>
<evidence type="ECO:0000259" key="3">
    <source>
        <dbReference type="Pfam" id="PF13699"/>
    </source>
</evidence>
<protein>
    <recommendedName>
        <fullName evidence="3">eCIS core domain-containing protein</fullName>
    </recommendedName>
</protein>
<evidence type="ECO:0000256" key="2">
    <source>
        <dbReference type="SAM" id="Phobius"/>
    </source>
</evidence>
<dbReference type="HOGENOM" id="CLU_397309_0_0_3"/>
<dbReference type="EMBL" id="GL890843">
    <property type="protein sequence ID" value="EGJ33562.1"/>
    <property type="molecule type" value="Genomic_DNA"/>
</dbReference>
<feature type="domain" description="eCIS core" evidence="3">
    <location>
        <begin position="137"/>
        <end position="202"/>
    </location>
</feature>